<evidence type="ECO:0000313" key="1">
    <source>
        <dbReference type="EMBL" id="RFM25564.1"/>
    </source>
</evidence>
<proteinExistence type="predicted"/>
<dbReference type="AlphaFoldDB" id="A0A3E1NCM2"/>
<dbReference type="EMBL" id="QTJU01000022">
    <property type="protein sequence ID" value="RFM25564.1"/>
    <property type="molecule type" value="Genomic_DNA"/>
</dbReference>
<accession>A0A3E1NCM2</accession>
<reference evidence="1 2" key="1">
    <citation type="submission" date="2018-08" db="EMBL/GenBank/DDBJ databases">
        <title>Chitinophagaceae sp. K23C18032701, a novel bacterium isolated from forest soil.</title>
        <authorList>
            <person name="Wang C."/>
        </authorList>
    </citation>
    <scope>NUCLEOTIDE SEQUENCE [LARGE SCALE GENOMIC DNA]</scope>
    <source>
        <strain evidence="1 2">K23C18032701</strain>
    </source>
</reference>
<organism evidence="1 2">
    <name type="scientific">Deminuibacter soli</name>
    <dbReference type="NCBI Taxonomy" id="2291815"/>
    <lineage>
        <taxon>Bacteria</taxon>
        <taxon>Pseudomonadati</taxon>
        <taxon>Bacteroidota</taxon>
        <taxon>Chitinophagia</taxon>
        <taxon>Chitinophagales</taxon>
        <taxon>Chitinophagaceae</taxon>
        <taxon>Deminuibacter</taxon>
    </lineage>
</organism>
<comment type="caution">
    <text evidence="1">The sequence shown here is derived from an EMBL/GenBank/DDBJ whole genome shotgun (WGS) entry which is preliminary data.</text>
</comment>
<gene>
    <name evidence="1" type="ORF">DXN05_24425</name>
</gene>
<keyword evidence="2" id="KW-1185">Reference proteome</keyword>
<dbReference type="RefSeq" id="WP_116849937.1">
    <property type="nucleotide sequence ID" value="NZ_QTJU01000022.1"/>
</dbReference>
<dbReference type="Proteomes" id="UP000261284">
    <property type="component" value="Unassembled WGS sequence"/>
</dbReference>
<sequence length="200" mass="22835">MSNICISSDVTSSYLLLDRKDIRFIPTLLSIEEGDIIPFSIKDEGLILLKNDLVILIKKELHQLDASRKTGAPIEFNNTYYNINFRSSHGYFTAALIGLHDIVLKCIVLKGSLHIYNREPIKQYMADDIIAYLRFKGGQTIETIQSGLNLVYSKLSDPKGIIYDPDDVIRGLALLYKNGFISFEEQTREYFLTARGYMIR</sequence>
<evidence type="ECO:0000313" key="2">
    <source>
        <dbReference type="Proteomes" id="UP000261284"/>
    </source>
</evidence>
<name>A0A3E1NCM2_9BACT</name>
<protein>
    <submittedName>
        <fullName evidence="1">Uncharacterized protein</fullName>
    </submittedName>
</protein>